<feature type="region of interest" description="Disordered" evidence="5">
    <location>
        <begin position="431"/>
        <end position="452"/>
    </location>
</feature>
<dbReference type="Pfam" id="PF20652">
    <property type="entry name" value="Sec8_C"/>
    <property type="match status" value="1"/>
</dbReference>
<feature type="compositionally biased region" description="Polar residues" evidence="5">
    <location>
        <begin position="15"/>
        <end position="29"/>
    </location>
</feature>
<dbReference type="GO" id="GO:0006904">
    <property type="term" value="P:vesicle docking involved in exocytosis"/>
    <property type="evidence" value="ECO:0007669"/>
    <property type="project" value="InterPro"/>
</dbReference>
<dbReference type="GO" id="GO:0015031">
    <property type="term" value="P:protein transport"/>
    <property type="evidence" value="ECO:0007669"/>
    <property type="project" value="UniProtKB-KW"/>
</dbReference>
<keyword evidence="1 4" id="KW-0813">Transport</keyword>
<feature type="domain" description="Exocyst complex component Sec8 middle helical bundle" evidence="7">
    <location>
        <begin position="524"/>
        <end position="828"/>
    </location>
</feature>
<feature type="compositionally biased region" description="Low complexity" evidence="5">
    <location>
        <begin position="49"/>
        <end position="62"/>
    </location>
</feature>
<dbReference type="InterPro" id="IPR007191">
    <property type="entry name" value="Sec8_exocyst_N"/>
</dbReference>
<dbReference type="GO" id="GO:0090522">
    <property type="term" value="P:vesicle tethering involved in exocytosis"/>
    <property type="evidence" value="ECO:0007669"/>
    <property type="project" value="UniProtKB-UniRule"/>
</dbReference>
<dbReference type="InterPro" id="IPR048630">
    <property type="entry name" value="Sec8_M"/>
</dbReference>
<feature type="compositionally biased region" description="Basic and acidic residues" evidence="5">
    <location>
        <begin position="67"/>
        <end position="81"/>
    </location>
</feature>
<dbReference type="GO" id="GO:0000145">
    <property type="term" value="C:exocyst"/>
    <property type="evidence" value="ECO:0007669"/>
    <property type="project" value="UniProtKB-UniRule"/>
</dbReference>
<feature type="region of interest" description="Disordered" evidence="5">
    <location>
        <begin position="1"/>
        <end position="130"/>
    </location>
</feature>
<comment type="function">
    <text evidence="4">Component of the exocyst complex involved in the docking of exocytic vesicles with fusion sites on the plasma membrane.</text>
</comment>
<evidence type="ECO:0000313" key="9">
    <source>
        <dbReference type="Proteomes" id="UP000719766"/>
    </source>
</evidence>
<evidence type="ECO:0000259" key="7">
    <source>
        <dbReference type="Pfam" id="PF20652"/>
    </source>
</evidence>
<gene>
    <name evidence="8" type="ORF">HD556DRAFT_1453832</name>
</gene>
<keyword evidence="9" id="KW-1185">Reference proteome</keyword>
<keyword evidence="3 4" id="KW-0653">Protein transport</keyword>
<evidence type="ECO:0000256" key="2">
    <source>
        <dbReference type="ARBA" id="ARBA00022483"/>
    </source>
</evidence>
<dbReference type="Pfam" id="PF04048">
    <property type="entry name" value="Sec8_N"/>
    <property type="match status" value="1"/>
</dbReference>
<comment type="caution">
    <text evidence="8">The sequence shown here is derived from an EMBL/GenBank/DDBJ whole genome shotgun (WGS) entry which is preliminary data.</text>
</comment>
<proteinExistence type="inferred from homology"/>
<keyword evidence="2 4" id="KW-0268">Exocytosis</keyword>
<dbReference type="GO" id="GO:0006612">
    <property type="term" value="P:protein targeting to membrane"/>
    <property type="evidence" value="ECO:0007669"/>
    <property type="project" value="UniProtKB-UniRule"/>
</dbReference>
<accession>A0A9P7J9K5</accession>
<dbReference type="InterPro" id="IPR039682">
    <property type="entry name" value="Sec8/EXOC4"/>
</dbReference>
<feature type="domain" description="Exocyst complex component Sec8 N-terminal" evidence="6">
    <location>
        <begin position="211"/>
        <end position="348"/>
    </location>
</feature>
<comment type="similarity">
    <text evidence="4">Belongs to the SEC8 family.</text>
</comment>
<dbReference type="Proteomes" id="UP000719766">
    <property type="component" value="Unassembled WGS sequence"/>
</dbReference>
<evidence type="ECO:0000256" key="1">
    <source>
        <dbReference type="ARBA" id="ARBA00022448"/>
    </source>
</evidence>
<protein>
    <recommendedName>
        <fullName evidence="4">Exocyst complex component Sec8</fullName>
    </recommendedName>
</protein>
<evidence type="ECO:0000256" key="4">
    <source>
        <dbReference type="RuleBase" id="RU367079"/>
    </source>
</evidence>
<feature type="compositionally biased region" description="Basic and acidic residues" evidence="5">
    <location>
        <begin position="91"/>
        <end position="103"/>
    </location>
</feature>
<dbReference type="OrthoDB" id="272977at2759"/>
<dbReference type="GO" id="GO:0006893">
    <property type="term" value="P:Golgi to plasma membrane transport"/>
    <property type="evidence" value="ECO:0007669"/>
    <property type="project" value="TreeGrafter"/>
</dbReference>
<name>A0A9P7J9K5_9AGAM</name>
<evidence type="ECO:0000259" key="6">
    <source>
        <dbReference type="Pfam" id="PF04048"/>
    </source>
</evidence>
<reference evidence="8" key="1">
    <citation type="journal article" date="2020" name="New Phytol.">
        <title>Comparative genomics reveals dynamic genome evolution in host specialist ectomycorrhizal fungi.</title>
        <authorList>
            <person name="Lofgren L.A."/>
            <person name="Nguyen N.H."/>
            <person name="Vilgalys R."/>
            <person name="Ruytinx J."/>
            <person name="Liao H.L."/>
            <person name="Branco S."/>
            <person name="Kuo A."/>
            <person name="LaButti K."/>
            <person name="Lipzen A."/>
            <person name="Andreopoulos W."/>
            <person name="Pangilinan J."/>
            <person name="Riley R."/>
            <person name="Hundley H."/>
            <person name="Na H."/>
            <person name="Barry K."/>
            <person name="Grigoriev I.V."/>
            <person name="Stajich J.E."/>
            <person name="Kennedy P.G."/>
        </authorList>
    </citation>
    <scope>NUCLEOTIDE SEQUENCE</scope>
    <source>
        <strain evidence="8">S12</strain>
    </source>
</reference>
<dbReference type="EMBL" id="JABBWE010000001">
    <property type="protein sequence ID" value="KAG1810256.1"/>
    <property type="molecule type" value="Genomic_DNA"/>
</dbReference>
<evidence type="ECO:0000256" key="5">
    <source>
        <dbReference type="SAM" id="MobiDB-lite"/>
    </source>
</evidence>
<feature type="compositionally biased region" description="Low complexity" evidence="5">
    <location>
        <begin position="104"/>
        <end position="114"/>
    </location>
</feature>
<dbReference type="GeneID" id="64601854"/>
<evidence type="ECO:0000313" key="8">
    <source>
        <dbReference type="EMBL" id="KAG1810256.1"/>
    </source>
</evidence>
<dbReference type="PANTHER" id="PTHR14146:SF0">
    <property type="entry name" value="EXOCYST COMPLEX COMPONENT 4"/>
    <property type="match status" value="1"/>
</dbReference>
<organism evidence="8 9">
    <name type="scientific">Suillus plorans</name>
    <dbReference type="NCBI Taxonomy" id="116603"/>
    <lineage>
        <taxon>Eukaryota</taxon>
        <taxon>Fungi</taxon>
        <taxon>Dikarya</taxon>
        <taxon>Basidiomycota</taxon>
        <taxon>Agaricomycotina</taxon>
        <taxon>Agaricomycetes</taxon>
        <taxon>Agaricomycetidae</taxon>
        <taxon>Boletales</taxon>
        <taxon>Suillineae</taxon>
        <taxon>Suillaceae</taxon>
        <taxon>Suillus</taxon>
    </lineage>
</organism>
<dbReference type="PANTHER" id="PTHR14146">
    <property type="entry name" value="EXOCYST COMPLEX COMPONENT 4"/>
    <property type="match status" value="1"/>
</dbReference>
<sequence>MSRIPTFPVEPTGVPSLNNSNGSYPTTRPLQIARPPSRQAAPSNNTFASSSPKGSGFSSPKGPLRPQRSELRPRQVSEYSERASTSSRATQLEDHAARDRRDSSSTTRSDSSAAPQYHNGSIGTADNRPRVDISRSSAHDETSPTTPALASVMAAFREAGARKRAITNGNEDIAYEQEKQREKELEMRRQERIRERMPYRKATGKAKAGDIDAVLDQIKDEWEFVIDPDFNNVDLALSLVDDSSTGKGIESFRQTKVMLSHALKGSVDKHHKAFADALPHHAALLNHLGLTQTQIKQSKTALMEAKEALGNKRADLVQLWSRGQVLEEMMRLLDQIEHLKSVPDALETLMSEKRLLQASVLLVRSLKLINKPDMQEIGAVSDLRSYLIGQENALREILIDELHNHLYLKSFWCESRWAAFKPNQTAFPKVEFENESSGQPSPNGIAYPSPESSSLKLASSRLSRFLNSLALRPNDPPHDLSESNFRSNASVQDLSSSSLPSAPSFSSNLNLVALATQAPQLDANPEGDSFTYIETLLESLAVLGKLGSALDIVAQRLQGEIYSLVECTLDEVEERTEESKRVSLFGTASLGRRSEGGYIFVANDSVGITPDGVVPSMPAKGVLLRTFSLRLAALESSTKQVDQETLKDFFWTVYSKLDAVTQGLRVVYEVANRIGSRKDFKDSSGAKPGALFPLADVWLPVQAEVRALLHDYLTDEEQGSVAGRNPISSINEVLREGRFTRDKQKPVFRFADTDMKSTGKVLRRHEDELTRVLRDTMPGLVQNSSDSAVQATLSTVGTDDRLLGVGQHHRLLIKPDAFHVSVLFQPTLAFLNRVAEILPDGVESARSASGVLDDFVLKVYLPQLEERISELFHHAVTSPDAFQYDQMSSRFSPKPIFRATTQLMALINSLCAMLRTTPFHRESYSRLIVGVIIQFYQRCSDKFQDLVSSTTNIPDTSHLVLAAQWAQKSELIPCLTELFAIPHSNNVIRRQLSRQETHLELNYLGQAQIAKHDLVSSTRNLAGLCGLYRSVAWFTEELNALKSTPDGTLSPTTPVALGSANVVMLFTPSEISTFLSQGTYDEQLSLPLSREMAMWRSRRFSALLKTYSQLAEIILHTIRIDIRCRTMHYLDAAMRLGNYNIDHEAGEPDPYIVDLNTEISNCNEFVSAAMLKEEHRFVFAGLEHLMEQLLISNARHVRMANGFGIRKIIRNTLALQQSVRTIGDDQQHAEFERAKSYYSLFFLTPQGLLDSIRQHQNFTFDEYKTMLNIQCGVDQSIGEAGAAKAADHNYSRYLIDLHGLELESSADIS</sequence>
<dbReference type="RefSeq" id="XP_041167921.1">
    <property type="nucleotide sequence ID" value="XM_041308090.1"/>
</dbReference>
<evidence type="ECO:0000256" key="3">
    <source>
        <dbReference type="ARBA" id="ARBA00022927"/>
    </source>
</evidence>